<dbReference type="SUPFAM" id="SSF48264">
    <property type="entry name" value="Cytochrome P450"/>
    <property type="match status" value="1"/>
</dbReference>
<dbReference type="GO" id="GO:0005506">
    <property type="term" value="F:iron ion binding"/>
    <property type="evidence" value="ECO:0007669"/>
    <property type="project" value="InterPro"/>
</dbReference>
<dbReference type="PRINTS" id="PR00359">
    <property type="entry name" value="BP450"/>
</dbReference>
<gene>
    <name evidence="11" type="ORF">F1721_27125</name>
</gene>
<keyword evidence="8 9" id="KW-0503">Monooxygenase</keyword>
<keyword evidence="3" id="KW-0963">Cytoplasm</keyword>
<evidence type="ECO:0000256" key="8">
    <source>
        <dbReference type="ARBA" id="ARBA00023033"/>
    </source>
</evidence>
<dbReference type="PANTHER" id="PTHR46696:SF1">
    <property type="entry name" value="CYTOCHROME P450 YJIB-RELATED"/>
    <property type="match status" value="1"/>
</dbReference>
<dbReference type="FunFam" id="1.10.630.10:FF:000018">
    <property type="entry name" value="Cytochrome P450 monooxygenase"/>
    <property type="match status" value="1"/>
</dbReference>
<evidence type="ECO:0000256" key="3">
    <source>
        <dbReference type="ARBA" id="ARBA00022490"/>
    </source>
</evidence>
<dbReference type="OrthoDB" id="141712at2"/>
<comment type="subcellular location">
    <subcellularLocation>
        <location evidence="1">Cytoplasm</location>
    </subcellularLocation>
</comment>
<evidence type="ECO:0000256" key="10">
    <source>
        <dbReference type="SAM" id="MobiDB-lite"/>
    </source>
</evidence>
<dbReference type="Proteomes" id="UP000323946">
    <property type="component" value="Unassembled WGS sequence"/>
</dbReference>
<dbReference type="Gene3D" id="1.10.630.10">
    <property type="entry name" value="Cytochrome P450"/>
    <property type="match status" value="1"/>
</dbReference>
<dbReference type="CDD" id="cd11031">
    <property type="entry name" value="Cyp158A-like"/>
    <property type="match status" value="1"/>
</dbReference>
<evidence type="ECO:0000256" key="4">
    <source>
        <dbReference type="ARBA" id="ARBA00022617"/>
    </source>
</evidence>
<keyword evidence="4 9" id="KW-0349">Heme</keyword>
<dbReference type="GO" id="GO:0016705">
    <property type="term" value="F:oxidoreductase activity, acting on paired donors, with incorporation or reduction of molecular oxygen"/>
    <property type="evidence" value="ECO:0007669"/>
    <property type="project" value="InterPro"/>
</dbReference>
<keyword evidence="7 9" id="KW-0408">Iron</keyword>
<dbReference type="PROSITE" id="PS00086">
    <property type="entry name" value="CYTOCHROME_P450"/>
    <property type="match status" value="1"/>
</dbReference>
<dbReference type="AlphaFoldDB" id="A0A5M7BIG3"/>
<sequence>MAPSATTTEKRGEAGQRGGTVSRTYPFSEAEKLDLDPLYAQLRKQEPLTRIQLPYGETAWLATRYEDAKVVLGDPRFSRAAVLHHDEPRMRPNTSNGGLLTMDPPEHTRLRKLVAKAFTARRVERLRPRAEEIADDLVDGMLQRGAPADLVEDFALPLPITVICELLGVPYADRADFRVWSEAFLSTTKLTPEQVTDYMDRMLDYMAGLIAERRAEPADDLLTALIEARDEQDKLSEEELVRLAAGILVAGHETTATQIPNFVYVLLTHPEQLAALRADLDGIPQAVEELLRFVPLGSGAGFPRYATEDVELGGVLVRAGEPVMVSTAAANRDESVFSDPELLDLTRQEATHIGFGHGPHHCLGAQLARMELQVALRTLLTRLPGLRFATSAEDVEWKSGMLVRGPRKMLLAWQGVE</sequence>
<comment type="caution">
    <text evidence="11">The sequence shown here is derived from an EMBL/GenBank/DDBJ whole genome shotgun (WGS) entry which is preliminary data.</text>
</comment>
<dbReference type="InterPro" id="IPR036396">
    <property type="entry name" value="Cyt_P450_sf"/>
</dbReference>
<accession>A0A5M7BIG3</accession>
<protein>
    <submittedName>
        <fullName evidence="11">Cytochrome P450</fullName>
    </submittedName>
</protein>
<evidence type="ECO:0000256" key="5">
    <source>
        <dbReference type="ARBA" id="ARBA00022723"/>
    </source>
</evidence>
<keyword evidence="6 9" id="KW-0560">Oxidoreductase</keyword>
<organism evidence="11 12">
    <name type="scientific">Saccharopolyspora hirsuta</name>
    <dbReference type="NCBI Taxonomy" id="1837"/>
    <lineage>
        <taxon>Bacteria</taxon>
        <taxon>Bacillati</taxon>
        <taxon>Actinomycetota</taxon>
        <taxon>Actinomycetes</taxon>
        <taxon>Pseudonocardiales</taxon>
        <taxon>Pseudonocardiaceae</taxon>
        <taxon>Saccharopolyspora</taxon>
    </lineage>
</organism>
<dbReference type="Pfam" id="PF00067">
    <property type="entry name" value="p450"/>
    <property type="match status" value="1"/>
</dbReference>
<dbReference type="GO" id="GO:0020037">
    <property type="term" value="F:heme binding"/>
    <property type="evidence" value="ECO:0007669"/>
    <property type="project" value="InterPro"/>
</dbReference>
<dbReference type="EMBL" id="VWPH01000014">
    <property type="protein sequence ID" value="KAA5828713.1"/>
    <property type="molecule type" value="Genomic_DNA"/>
</dbReference>
<comment type="similarity">
    <text evidence="2 9">Belongs to the cytochrome P450 family.</text>
</comment>
<dbReference type="PRINTS" id="PR00385">
    <property type="entry name" value="P450"/>
</dbReference>
<dbReference type="InterPro" id="IPR001128">
    <property type="entry name" value="Cyt_P450"/>
</dbReference>
<proteinExistence type="inferred from homology"/>
<evidence type="ECO:0000256" key="1">
    <source>
        <dbReference type="ARBA" id="ARBA00004496"/>
    </source>
</evidence>
<evidence type="ECO:0000313" key="12">
    <source>
        <dbReference type="Proteomes" id="UP000323946"/>
    </source>
</evidence>
<evidence type="ECO:0000256" key="2">
    <source>
        <dbReference type="ARBA" id="ARBA00010617"/>
    </source>
</evidence>
<evidence type="ECO:0000256" key="9">
    <source>
        <dbReference type="RuleBase" id="RU000461"/>
    </source>
</evidence>
<evidence type="ECO:0000313" key="11">
    <source>
        <dbReference type="EMBL" id="KAA5828713.1"/>
    </source>
</evidence>
<reference evidence="11 12" key="1">
    <citation type="submission" date="2019-09" db="EMBL/GenBank/DDBJ databases">
        <title>Draft genome sequence of the thermophilic Saccharopolyspora hirsuta VKM Ac-666T.</title>
        <authorList>
            <person name="Lobastova T.G."/>
            <person name="Fokina V."/>
            <person name="Bragin E.Y."/>
            <person name="Shtratnikova V.Y."/>
            <person name="Starodumova I.P."/>
            <person name="Tarlachkov S.V."/>
            <person name="Donova M.V."/>
        </authorList>
    </citation>
    <scope>NUCLEOTIDE SEQUENCE [LARGE SCALE GENOMIC DNA]</scope>
    <source>
        <strain evidence="11 12">VKM Ac-666</strain>
    </source>
</reference>
<feature type="region of interest" description="Disordered" evidence="10">
    <location>
        <begin position="1"/>
        <end position="25"/>
    </location>
</feature>
<dbReference type="PANTHER" id="PTHR46696">
    <property type="entry name" value="P450, PUTATIVE (EUROFUNG)-RELATED"/>
    <property type="match status" value="1"/>
</dbReference>
<dbReference type="InterPro" id="IPR017972">
    <property type="entry name" value="Cyt_P450_CS"/>
</dbReference>
<evidence type="ECO:0000256" key="7">
    <source>
        <dbReference type="ARBA" id="ARBA00023004"/>
    </source>
</evidence>
<evidence type="ECO:0000256" key="6">
    <source>
        <dbReference type="ARBA" id="ARBA00023002"/>
    </source>
</evidence>
<dbReference type="GO" id="GO:0004497">
    <property type="term" value="F:monooxygenase activity"/>
    <property type="evidence" value="ECO:0007669"/>
    <property type="project" value="UniProtKB-KW"/>
</dbReference>
<dbReference type="GO" id="GO:0005737">
    <property type="term" value="C:cytoplasm"/>
    <property type="evidence" value="ECO:0007669"/>
    <property type="project" value="UniProtKB-SubCell"/>
</dbReference>
<keyword evidence="12" id="KW-1185">Reference proteome</keyword>
<name>A0A5M7BIG3_SACHI</name>
<dbReference type="InterPro" id="IPR002397">
    <property type="entry name" value="Cyt_P450_B"/>
</dbReference>
<keyword evidence="5 9" id="KW-0479">Metal-binding</keyword>